<dbReference type="Proteomes" id="UP000278222">
    <property type="component" value="Unassembled WGS sequence"/>
</dbReference>
<sequence length="233" mass="25159">MTGPAPLVLLPGHMADEGLWDHPLRHLAATVPVTVADLSRHDSLAAMAGAVLATAPDRFALAGFSMGGYLAFEILRQAPGRVSRLALLDTSARPDTPEQRERRHRFMAMGERGELNQVMDAYMPIFVHPDRLADAALVGGLMAMAHRVGRDGFLNQQKAMLGRPDSRGDLGRIAVPTLVACGRQDALTPPELHAEMAAGIPGARLVVIEDSGHMTPLERPQAVTALLQYWLQD</sequence>
<dbReference type="Pfam" id="PF12697">
    <property type="entry name" value="Abhydrolase_6"/>
    <property type="match status" value="1"/>
</dbReference>
<evidence type="ECO:0000313" key="2">
    <source>
        <dbReference type="EMBL" id="ROP83981.1"/>
    </source>
</evidence>
<dbReference type="OrthoDB" id="5491135at2"/>
<protein>
    <submittedName>
        <fullName evidence="2">Pimeloyl-ACP methyl ester carboxylesterase</fullName>
    </submittedName>
</protein>
<dbReference type="SUPFAM" id="SSF53474">
    <property type="entry name" value="alpha/beta-Hydrolases"/>
    <property type="match status" value="1"/>
</dbReference>
<organism evidence="2 3">
    <name type="scientific">Stella humosa</name>
    <dbReference type="NCBI Taxonomy" id="94"/>
    <lineage>
        <taxon>Bacteria</taxon>
        <taxon>Pseudomonadati</taxon>
        <taxon>Pseudomonadota</taxon>
        <taxon>Alphaproteobacteria</taxon>
        <taxon>Rhodospirillales</taxon>
        <taxon>Stellaceae</taxon>
        <taxon>Stella</taxon>
    </lineage>
</organism>
<dbReference type="PRINTS" id="PR00111">
    <property type="entry name" value="ABHYDROLASE"/>
</dbReference>
<dbReference type="InterPro" id="IPR050228">
    <property type="entry name" value="Carboxylesterase_BioH"/>
</dbReference>
<dbReference type="InterPro" id="IPR000073">
    <property type="entry name" value="AB_hydrolase_1"/>
</dbReference>
<name>A0A3N1KTR9_9PROT</name>
<evidence type="ECO:0000259" key="1">
    <source>
        <dbReference type="Pfam" id="PF12697"/>
    </source>
</evidence>
<keyword evidence="3" id="KW-1185">Reference proteome</keyword>
<comment type="caution">
    <text evidence="2">The sequence shown here is derived from an EMBL/GenBank/DDBJ whole genome shotgun (WGS) entry which is preliminary data.</text>
</comment>
<dbReference type="RefSeq" id="WP_123691521.1">
    <property type="nucleotide sequence ID" value="NZ_AP019700.1"/>
</dbReference>
<proteinExistence type="predicted"/>
<dbReference type="AlphaFoldDB" id="A0A3N1KTR9"/>
<gene>
    <name evidence="2" type="ORF">EDC65_3326</name>
</gene>
<feature type="domain" description="AB hydrolase-1" evidence="1">
    <location>
        <begin position="7"/>
        <end position="225"/>
    </location>
</feature>
<evidence type="ECO:0000313" key="3">
    <source>
        <dbReference type="Proteomes" id="UP000278222"/>
    </source>
</evidence>
<dbReference type="InterPro" id="IPR029058">
    <property type="entry name" value="AB_hydrolase_fold"/>
</dbReference>
<reference evidence="2 3" key="1">
    <citation type="submission" date="2018-11" db="EMBL/GenBank/DDBJ databases">
        <title>Genomic Encyclopedia of Type Strains, Phase IV (KMG-IV): sequencing the most valuable type-strain genomes for metagenomic binning, comparative biology and taxonomic classification.</title>
        <authorList>
            <person name="Goeker M."/>
        </authorList>
    </citation>
    <scope>NUCLEOTIDE SEQUENCE [LARGE SCALE GENOMIC DNA]</scope>
    <source>
        <strain evidence="2 3">DSM 5900</strain>
    </source>
</reference>
<dbReference type="PANTHER" id="PTHR43194">
    <property type="entry name" value="HYDROLASE ALPHA/BETA FOLD FAMILY"/>
    <property type="match status" value="1"/>
</dbReference>
<accession>A0A3N1KTR9</accession>
<dbReference type="PANTHER" id="PTHR43194:SF2">
    <property type="entry name" value="PEROXISOMAL MEMBRANE PROTEIN LPX1"/>
    <property type="match status" value="1"/>
</dbReference>
<dbReference type="EMBL" id="RJKX01000015">
    <property type="protein sequence ID" value="ROP83981.1"/>
    <property type="molecule type" value="Genomic_DNA"/>
</dbReference>
<dbReference type="Gene3D" id="3.40.50.1820">
    <property type="entry name" value="alpha/beta hydrolase"/>
    <property type="match status" value="1"/>
</dbReference>